<protein>
    <submittedName>
        <fullName evidence="1">Uncharacterized protein</fullName>
    </submittedName>
</protein>
<reference evidence="1 2" key="1">
    <citation type="submission" date="2018-08" db="EMBL/GenBank/DDBJ databases">
        <title>Genomic Encyclopedia of Archaeal and Bacterial Type Strains, Phase II (KMG-II): from individual species to whole genera.</title>
        <authorList>
            <person name="Goeker M."/>
        </authorList>
    </citation>
    <scope>NUCLEOTIDE SEQUENCE [LARGE SCALE GENOMIC DNA]</scope>
    <source>
        <strain evidence="1 2">DSM 45791</strain>
    </source>
</reference>
<dbReference type="AlphaFoldDB" id="A0A3E0HL59"/>
<dbReference type="Proteomes" id="UP000256269">
    <property type="component" value="Unassembled WGS sequence"/>
</dbReference>
<accession>A0A3E0HL59</accession>
<dbReference type="RefSeq" id="WP_116175733.1">
    <property type="nucleotide sequence ID" value="NZ_CP144375.1"/>
</dbReference>
<gene>
    <name evidence="1" type="ORF">BCF44_106245</name>
</gene>
<name>A0A3E0HL59_9PSEU</name>
<proteinExistence type="predicted"/>
<sequence>MNPNDPDRVWSSLTLDVKEKALSFLSTQDLAQVTQVDQATHALVGTNPVAGEAWVLEMSRHNDAYSAAVDLAAADFGAQWRVTSQLSELVRIIRTVPEMVTGLSADWSSHQNLLDQYNRFEAITERARLVMPEGVIPADPFAEITF</sequence>
<evidence type="ECO:0000313" key="1">
    <source>
        <dbReference type="EMBL" id="REH47080.1"/>
    </source>
</evidence>
<comment type="caution">
    <text evidence="1">The sequence shown here is derived from an EMBL/GenBank/DDBJ whole genome shotgun (WGS) entry which is preliminary data.</text>
</comment>
<organism evidence="1 2">
    <name type="scientific">Kutzneria buriramensis</name>
    <dbReference type="NCBI Taxonomy" id="1045776"/>
    <lineage>
        <taxon>Bacteria</taxon>
        <taxon>Bacillati</taxon>
        <taxon>Actinomycetota</taxon>
        <taxon>Actinomycetes</taxon>
        <taxon>Pseudonocardiales</taxon>
        <taxon>Pseudonocardiaceae</taxon>
        <taxon>Kutzneria</taxon>
    </lineage>
</organism>
<dbReference type="EMBL" id="QUNO01000006">
    <property type="protein sequence ID" value="REH47080.1"/>
    <property type="molecule type" value="Genomic_DNA"/>
</dbReference>
<evidence type="ECO:0000313" key="2">
    <source>
        <dbReference type="Proteomes" id="UP000256269"/>
    </source>
</evidence>
<keyword evidence="2" id="KW-1185">Reference proteome</keyword>